<evidence type="ECO:0000313" key="2">
    <source>
        <dbReference type="EMBL" id="KAK7267985.1"/>
    </source>
</evidence>
<keyword evidence="1" id="KW-0472">Membrane</keyword>
<keyword evidence="1" id="KW-1133">Transmembrane helix</keyword>
<accession>A0AAN9I8W5</accession>
<comment type="caution">
    <text evidence="2">The sequence shown here is derived from an EMBL/GenBank/DDBJ whole genome shotgun (WGS) entry which is preliminary data.</text>
</comment>
<gene>
    <name evidence="2" type="ORF">RIF29_20667</name>
</gene>
<organism evidence="2 3">
    <name type="scientific">Crotalaria pallida</name>
    <name type="common">Smooth rattlebox</name>
    <name type="synonym">Crotalaria striata</name>
    <dbReference type="NCBI Taxonomy" id="3830"/>
    <lineage>
        <taxon>Eukaryota</taxon>
        <taxon>Viridiplantae</taxon>
        <taxon>Streptophyta</taxon>
        <taxon>Embryophyta</taxon>
        <taxon>Tracheophyta</taxon>
        <taxon>Spermatophyta</taxon>
        <taxon>Magnoliopsida</taxon>
        <taxon>eudicotyledons</taxon>
        <taxon>Gunneridae</taxon>
        <taxon>Pentapetalae</taxon>
        <taxon>rosids</taxon>
        <taxon>fabids</taxon>
        <taxon>Fabales</taxon>
        <taxon>Fabaceae</taxon>
        <taxon>Papilionoideae</taxon>
        <taxon>50 kb inversion clade</taxon>
        <taxon>genistoids sensu lato</taxon>
        <taxon>core genistoids</taxon>
        <taxon>Crotalarieae</taxon>
        <taxon>Crotalaria</taxon>
    </lineage>
</organism>
<keyword evidence="3" id="KW-1185">Reference proteome</keyword>
<evidence type="ECO:0000313" key="3">
    <source>
        <dbReference type="Proteomes" id="UP001372338"/>
    </source>
</evidence>
<name>A0AAN9I8W5_CROPI</name>
<dbReference type="EMBL" id="JAYWIO010000004">
    <property type="protein sequence ID" value="KAK7267985.1"/>
    <property type="molecule type" value="Genomic_DNA"/>
</dbReference>
<evidence type="ECO:0000256" key="1">
    <source>
        <dbReference type="SAM" id="Phobius"/>
    </source>
</evidence>
<proteinExistence type="predicted"/>
<dbReference type="AlphaFoldDB" id="A0AAN9I8W5"/>
<keyword evidence="1" id="KW-0812">Transmembrane</keyword>
<feature type="transmembrane region" description="Helical" evidence="1">
    <location>
        <begin position="46"/>
        <end position="67"/>
    </location>
</feature>
<dbReference type="Proteomes" id="UP001372338">
    <property type="component" value="Unassembled WGS sequence"/>
</dbReference>
<protein>
    <submittedName>
        <fullName evidence="2">Uncharacterized protein</fullName>
    </submittedName>
</protein>
<reference evidence="2 3" key="1">
    <citation type="submission" date="2024-01" db="EMBL/GenBank/DDBJ databases">
        <title>The genomes of 5 underutilized Papilionoideae crops provide insights into root nodulation and disease resistanc.</title>
        <authorList>
            <person name="Yuan L."/>
        </authorList>
    </citation>
    <scope>NUCLEOTIDE SEQUENCE [LARGE SCALE GENOMIC DNA]</scope>
    <source>
        <strain evidence="2">ZHUSHIDOU_FW_LH</strain>
        <tissue evidence="2">Leaf</tissue>
    </source>
</reference>
<sequence length="68" mass="8239">MIDKESECNSCYFCLVSLYLCPTTIKHNSINNLRHWLCFTRSSHMLFLHSLSRYLYFLFQFISILFFT</sequence>